<comment type="catalytic activity">
    <reaction evidence="1">
        <text>ATP + protein L-histidine = ADP + protein N-phospho-L-histidine.</text>
        <dbReference type="EC" id="2.7.13.3"/>
    </reaction>
</comment>
<feature type="domain" description="PAS" evidence="8">
    <location>
        <begin position="323"/>
        <end position="393"/>
    </location>
</feature>
<name>A0ABT5QSZ4_9GAMM</name>
<evidence type="ECO:0000256" key="3">
    <source>
        <dbReference type="ARBA" id="ARBA00022553"/>
    </source>
</evidence>
<evidence type="ECO:0000313" key="10">
    <source>
        <dbReference type="Proteomes" id="UP001149821"/>
    </source>
</evidence>
<dbReference type="PROSITE" id="PS50109">
    <property type="entry name" value="HIS_KIN"/>
    <property type="match status" value="1"/>
</dbReference>
<reference evidence="9" key="1">
    <citation type="submission" date="2021-12" db="EMBL/GenBank/DDBJ databases">
        <title>Enterovibrio ZSDZ35 sp. nov. and Enterovibrio ZSDZ42 sp. nov., isolated from coastal seawater in Qingdao.</title>
        <authorList>
            <person name="Zhang P."/>
        </authorList>
    </citation>
    <scope>NUCLEOTIDE SEQUENCE</scope>
    <source>
        <strain evidence="9">ZSDZ35</strain>
    </source>
</reference>
<dbReference type="SMART" id="SM00388">
    <property type="entry name" value="HisKA"/>
    <property type="match status" value="1"/>
</dbReference>
<evidence type="ECO:0000256" key="5">
    <source>
        <dbReference type="ARBA" id="ARBA00022777"/>
    </source>
</evidence>
<keyword evidence="4" id="KW-0808">Transferase</keyword>
<dbReference type="SUPFAM" id="SSF55874">
    <property type="entry name" value="ATPase domain of HSP90 chaperone/DNA topoisomerase II/histidine kinase"/>
    <property type="match status" value="1"/>
</dbReference>
<organism evidence="9 10">
    <name type="scientific">Enterovibrio qingdaonensis</name>
    <dbReference type="NCBI Taxonomy" id="2899818"/>
    <lineage>
        <taxon>Bacteria</taxon>
        <taxon>Pseudomonadati</taxon>
        <taxon>Pseudomonadota</taxon>
        <taxon>Gammaproteobacteria</taxon>
        <taxon>Vibrionales</taxon>
        <taxon>Vibrionaceae</taxon>
        <taxon>Enterovibrio</taxon>
    </lineage>
</organism>
<dbReference type="SMART" id="SM00387">
    <property type="entry name" value="HATPase_c"/>
    <property type="match status" value="1"/>
</dbReference>
<dbReference type="PANTHER" id="PTHR43047">
    <property type="entry name" value="TWO-COMPONENT HISTIDINE PROTEIN KINASE"/>
    <property type="match status" value="1"/>
</dbReference>
<dbReference type="Pfam" id="PF00989">
    <property type="entry name" value="PAS"/>
    <property type="match status" value="1"/>
</dbReference>
<dbReference type="NCBIfam" id="TIGR00229">
    <property type="entry name" value="sensory_box"/>
    <property type="match status" value="1"/>
</dbReference>
<keyword evidence="10" id="KW-1185">Reference proteome</keyword>
<dbReference type="SMART" id="SM00091">
    <property type="entry name" value="PAS"/>
    <property type="match status" value="1"/>
</dbReference>
<evidence type="ECO:0000259" key="8">
    <source>
        <dbReference type="PROSITE" id="PS50112"/>
    </source>
</evidence>
<evidence type="ECO:0000256" key="1">
    <source>
        <dbReference type="ARBA" id="ARBA00000085"/>
    </source>
</evidence>
<dbReference type="EC" id="2.7.13.3" evidence="2"/>
<dbReference type="InterPro" id="IPR035965">
    <property type="entry name" value="PAS-like_dom_sf"/>
</dbReference>
<keyword evidence="6" id="KW-1133">Transmembrane helix</keyword>
<protein>
    <recommendedName>
        <fullName evidence="2">histidine kinase</fullName>
        <ecNumber evidence="2">2.7.13.3</ecNumber>
    </recommendedName>
</protein>
<evidence type="ECO:0000313" key="9">
    <source>
        <dbReference type="EMBL" id="MDD1784102.1"/>
    </source>
</evidence>
<evidence type="ECO:0000256" key="2">
    <source>
        <dbReference type="ARBA" id="ARBA00012438"/>
    </source>
</evidence>
<dbReference type="InterPro" id="IPR013767">
    <property type="entry name" value="PAS_fold"/>
</dbReference>
<dbReference type="RefSeq" id="WP_274145807.1">
    <property type="nucleotide sequence ID" value="NZ_JAJUBB010000029.1"/>
</dbReference>
<comment type="caution">
    <text evidence="9">The sequence shown here is derived from an EMBL/GenBank/DDBJ whole genome shotgun (WGS) entry which is preliminary data.</text>
</comment>
<dbReference type="Pfam" id="PF02518">
    <property type="entry name" value="HATPase_c"/>
    <property type="match status" value="1"/>
</dbReference>
<dbReference type="PRINTS" id="PR00344">
    <property type="entry name" value="BCTRLSENSOR"/>
</dbReference>
<dbReference type="SUPFAM" id="SSF47384">
    <property type="entry name" value="Homodimeric domain of signal transducing histidine kinase"/>
    <property type="match status" value="1"/>
</dbReference>
<feature type="domain" description="Histidine kinase" evidence="7">
    <location>
        <begin position="454"/>
        <end position="673"/>
    </location>
</feature>
<keyword evidence="3" id="KW-0597">Phosphoprotein</keyword>
<dbReference type="CDD" id="cd00130">
    <property type="entry name" value="PAS"/>
    <property type="match status" value="1"/>
</dbReference>
<evidence type="ECO:0000256" key="4">
    <source>
        <dbReference type="ARBA" id="ARBA00022679"/>
    </source>
</evidence>
<dbReference type="EMBL" id="JAJUBB010000029">
    <property type="protein sequence ID" value="MDD1784102.1"/>
    <property type="molecule type" value="Genomic_DNA"/>
</dbReference>
<evidence type="ECO:0000256" key="6">
    <source>
        <dbReference type="SAM" id="Phobius"/>
    </source>
</evidence>
<dbReference type="InterPro" id="IPR036890">
    <property type="entry name" value="HATPase_C_sf"/>
</dbReference>
<keyword evidence="5" id="KW-0418">Kinase</keyword>
<dbReference type="Gene3D" id="3.30.450.20">
    <property type="entry name" value="PAS domain"/>
    <property type="match status" value="1"/>
</dbReference>
<accession>A0ABT5QSZ4</accession>
<feature type="transmembrane region" description="Helical" evidence="6">
    <location>
        <begin position="238"/>
        <end position="260"/>
    </location>
</feature>
<keyword evidence="6" id="KW-0472">Membrane</keyword>
<dbReference type="Proteomes" id="UP001149821">
    <property type="component" value="Unassembled WGS sequence"/>
</dbReference>
<sequence length="814" mass="90797">MSKKRSLASHFSASILSLLFGFFIFVVAATSIMQFERLEEQLKEELHIEAFNKLNLFNVELNSLRQVVFRMASSQLSINGLIDLNHSYFHHSLDDLSLFTSVNDAVVFDYAGEYLFGDYQSPPTWYKTSLINQTLSTNQRALLFKNGYFFIVEPILYYGSMQGGIIARVNTKDMVNQVFKKTSYSFSVLIGNNWEYSNNNLAPDGITLKMAAPASMDISEFSTSISLVEPYSHLFKGIYPWLFSFTLLGLIGLLPVIFIAQRIGRKMAKPITRLADNISEGNYPVTSDSNAQEIEDLAIAFNLAHEELINANMIKIEAERRSGQSKLVAIVDTVVDGIVTITEQGNIVTFNPAAETLFGYKEHEVIGKNVKILMTSKDSHAHDTYLTNYLNGKPAQIIGIGREVVAQRADGSTFPADLSISEMHVSGERMFTGIIRDITLRKKDEQLKNEFVATVSHELRTPLTSIRGALGLVLGKFDGQLPAKSKTMLSMALRNCERLTTLINDILDIEKLESEQMSLELVETNLDNIIRRSIEDNEGFANHHGVSLCYLPSPTGAFVYADSGRLQQVMANLLSNAIKYSDRGSSVTISLRRQDDSYRVDVCDEGTGISPEFHARIFERFSQADSSDTRKRGGTGLGLAISRTIIESHHGEIDFFSTVGKGSTFFFKLPIPSKNLSTLGHTEHTGSTFKKETPLYQVLVIDADKSVFNEIKEPLSEFCKLLFVSSKGAAKIALHNQNFDLIIMDWVLKGDDISGLLDENIFSNTHVILLGDNLPNFRLPACVAATHQKSQLNTNALKSEVRLILKIRNTREAM</sequence>
<dbReference type="InterPro" id="IPR004358">
    <property type="entry name" value="Sig_transdc_His_kin-like_C"/>
</dbReference>
<gene>
    <name evidence="9" type="ORF">LRP49_23285</name>
</gene>
<dbReference type="InterPro" id="IPR036097">
    <property type="entry name" value="HisK_dim/P_sf"/>
</dbReference>
<dbReference type="Pfam" id="PF00512">
    <property type="entry name" value="HisKA"/>
    <property type="match status" value="1"/>
</dbReference>
<dbReference type="CDD" id="cd00082">
    <property type="entry name" value="HisKA"/>
    <property type="match status" value="1"/>
</dbReference>
<dbReference type="SUPFAM" id="SSF55785">
    <property type="entry name" value="PYP-like sensor domain (PAS domain)"/>
    <property type="match status" value="1"/>
</dbReference>
<evidence type="ECO:0000259" key="7">
    <source>
        <dbReference type="PROSITE" id="PS50109"/>
    </source>
</evidence>
<dbReference type="PROSITE" id="PS50112">
    <property type="entry name" value="PAS"/>
    <property type="match status" value="1"/>
</dbReference>
<keyword evidence="6" id="KW-0812">Transmembrane</keyword>
<dbReference type="InterPro" id="IPR003661">
    <property type="entry name" value="HisK_dim/P_dom"/>
</dbReference>
<dbReference type="InterPro" id="IPR000014">
    <property type="entry name" value="PAS"/>
</dbReference>
<dbReference type="Gene3D" id="3.30.565.10">
    <property type="entry name" value="Histidine kinase-like ATPase, C-terminal domain"/>
    <property type="match status" value="1"/>
</dbReference>
<dbReference type="CDD" id="cd16922">
    <property type="entry name" value="HATPase_EvgS-ArcB-TorS-like"/>
    <property type="match status" value="1"/>
</dbReference>
<dbReference type="InterPro" id="IPR003594">
    <property type="entry name" value="HATPase_dom"/>
</dbReference>
<dbReference type="Gene3D" id="1.10.287.130">
    <property type="match status" value="1"/>
</dbReference>
<dbReference type="PANTHER" id="PTHR43047:SF72">
    <property type="entry name" value="OSMOSENSING HISTIDINE PROTEIN KINASE SLN1"/>
    <property type="match status" value="1"/>
</dbReference>
<proteinExistence type="predicted"/>
<dbReference type="InterPro" id="IPR005467">
    <property type="entry name" value="His_kinase_dom"/>
</dbReference>